<gene>
    <name evidence="1" type="ORF">SAMN02745973_00372</name>
</gene>
<evidence type="ECO:0008006" key="3">
    <source>
        <dbReference type="Google" id="ProtNLM"/>
    </source>
</evidence>
<reference evidence="1 2" key="1">
    <citation type="submission" date="2017-02" db="EMBL/GenBank/DDBJ databases">
        <authorList>
            <person name="Peterson S.W."/>
        </authorList>
    </citation>
    <scope>NUCLEOTIDE SEQUENCE [LARGE SCALE GENOMIC DNA]</scope>
    <source>
        <strain evidence="1 2">DSM 15102</strain>
    </source>
</reference>
<proteinExistence type="predicted"/>
<dbReference type="Proteomes" id="UP000196365">
    <property type="component" value="Unassembled WGS sequence"/>
</dbReference>
<name>A0A1T4K6A2_9FIRM</name>
<protein>
    <recommendedName>
        <fullName evidence="3">Phage gp6-like head-tail connector protein</fullName>
    </recommendedName>
</protein>
<dbReference type="RefSeq" id="WP_087677810.1">
    <property type="nucleotide sequence ID" value="NZ_FUWV01000001.1"/>
</dbReference>
<sequence>MTILDRVKLRVPRIDETLANEFIISVQDRIKLRLELDEYPHELDTIVVEVVQAMNNRHEMNHEGVESESVDVFSIKFIDDLLSQYDSDLQGYINKKKNSENASRGVLRFL</sequence>
<evidence type="ECO:0000313" key="1">
    <source>
        <dbReference type="EMBL" id="SJZ37970.1"/>
    </source>
</evidence>
<dbReference type="EMBL" id="FUWV01000001">
    <property type="protein sequence ID" value="SJZ37970.1"/>
    <property type="molecule type" value="Genomic_DNA"/>
</dbReference>
<dbReference type="OrthoDB" id="3194802at2"/>
<dbReference type="AlphaFoldDB" id="A0A1T4K6A2"/>
<organism evidence="1 2">
    <name type="scientific">Garciella nitratireducens DSM 15102</name>
    <dbReference type="NCBI Taxonomy" id="1121911"/>
    <lineage>
        <taxon>Bacteria</taxon>
        <taxon>Bacillati</taxon>
        <taxon>Bacillota</taxon>
        <taxon>Clostridia</taxon>
        <taxon>Eubacteriales</taxon>
        <taxon>Eubacteriaceae</taxon>
        <taxon>Garciella</taxon>
    </lineage>
</organism>
<accession>A0A1T4K6A2</accession>
<keyword evidence="2" id="KW-1185">Reference proteome</keyword>
<evidence type="ECO:0000313" key="2">
    <source>
        <dbReference type="Proteomes" id="UP000196365"/>
    </source>
</evidence>